<reference evidence="2" key="1">
    <citation type="submission" date="2022-01" db="EMBL/GenBank/DDBJ databases">
        <authorList>
            <person name="King R."/>
        </authorList>
    </citation>
    <scope>NUCLEOTIDE SEQUENCE</scope>
</reference>
<protein>
    <submittedName>
        <fullName evidence="2">Uncharacterized protein</fullName>
    </submittedName>
</protein>
<feature type="compositionally biased region" description="Basic and acidic residues" evidence="1">
    <location>
        <begin position="448"/>
        <end position="468"/>
    </location>
</feature>
<feature type="compositionally biased region" description="Basic and acidic residues" evidence="1">
    <location>
        <begin position="714"/>
        <end position="725"/>
    </location>
</feature>
<accession>A0A9N9RWB8</accession>
<evidence type="ECO:0000256" key="1">
    <source>
        <dbReference type="SAM" id="MobiDB-lite"/>
    </source>
</evidence>
<feature type="compositionally biased region" description="Polar residues" evidence="1">
    <location>
        <begin position="73"/>
        <end position="93"/>
    </location>
</feature>
<evidence type="ECO:0000313" key="2">
    <source>
        <dbReference type="EMBL" id="CAG9804578.1"/>
    </source>
</evidence>
<dbReference type="GO" id="GO:0005634">
    <property type="term" value="C:nucleus"/>
    <property type="evidence" value="ECO:0007669"/>
    <property type="project" value="TreeGrafter"/>
</dbReference>
<feature type="region of interest" description="Disordered" evidence="1">
    <location>
        <begin position="704"/>
        <end position="737"/>
    </location>
</feature>
<feature type="region of interest" description="Disordered" evidence="1">
    <location>
        <begin position="24"/>
        <end position="228"/>
    </location>
</feature>
<evidence type="ECO:0000313" key="3">
    <source>
        <dbReference type="Proteomes" id="UP001153620"/>
    </source>
</evidence>
<feature type="compositionally biased region" description="Low complexity" evidence="1">
    <location>
        <begin position="473"/>
        <end position="491"/>
    </location>
</feature>
<dbReference type="Proteomes" id="UP001153620">
    <property type="component" value="Chromosome 2"/>
</dbReference>
<dbReference type="PANTHER" id="PTHR15410">
    <property type="entry name" value="HIRA-INTERACTING PROTEIN 3"/>
    <property type="match status" value="1"/>
</dbReference>
<feature type="region of interest" description="Disordered" evidence="1">
    <location>
        <begin position="317"/>
        <end position="509"/>
    </location>
</feature>
<feature type="compositionally biased region" description="Basic and acidic residues" evidence="1">
    <location>
        <begin position="98"/>
        <end position="111"/>
    </location>
</feature>
<dbReference type="EMBL" id="OU895878">
    <property type="protein sequence ID" value="CAG9804578.1"/>
    <property type="molecule type" value="Genomic_DNA"/>
</dbReference>
<feature type="compositionally biased region" description="Polar residues" evidence="1">
    <location>
        <begin position="35"/>
        <end position="44"/>
    </location>
</feature>
<feature type="compositionally biased region" description="Acidic residues" evidence="1">
    <location>
        <begin position="208"/>
        <end position="222"/>
    </location>
</feature>
<reference evidence="2" key="2">
    <citation type="submission" date="2022-10" db="EMBL/GenBank/DDBJ databases">
        <authorList>
            <consortium name="ENA_rothamsted_submissions"/>
            <consortium name="culmorum"/>
            <person name="King R."/>
        </authorList>
    </citation>
    <scope>NUCLEOTIDE SEQUENCE</scope>
</reference>
<dbReference type="PANTHER" id="PTHR15410:SF2">
    <property type="entry name" value="HIRA-INTERACTING PROTEIN 3"/>
    <property type="match status" value="1"/>
</dbReference>
<feature type="compositionally biased region" description="Basic and acidic residues" evidence="1">
    <location>
        <begin position="330"/>
        <end position="366"/>
    </location>
</feature>
<gene>
    <name evidence="2" type="ORF">CHIRRI_LOCUS7461</name>
</gene>
<dbReference type="AlphaFoldDB" id="A0A9N9RWB8"/>
<proteinExistence type="predicted"/>
<feature type="compositionally biased region" description="Basic and acidic residues" evidence="1">
    <location>
        <begin position="146"/>
        <end position="163"/>
    </location>
</feature>
<keyword evidence="3" id="KW-1185">Reference proteome</keyword>
<feature type="region of interest" description="Disordered" evidence="1">
    <location>
        <begin position="248"/>
        <end position="290"/>
    </location>
</feature>
<name>A0A9N9RWB8_9DIPT</name>
<organism evidence="2 3">
    <name type="scientific">Chironomus riparius</name>
    <dbReference type="NCBI Taxonomy" id="315576"/>
    <lineage>
        <taxon>Eukaryota</taxon>
        <taxon>Metazoa</taxon>
        <taxon>Ecdysozoa</taxon>
        <taxon>Arthropoda</taxon>
        <taxon>Hexapoda</taxon>
        <taxon>Insecta</taxon>
        <taxon>Pterygota</taxon>
        <taxon>Neoptera</taxon>
        <taxon>Endopterygota</taxon>
        <taxon>Diptera</taxon>
        <taxon>Nematocera</taxon>
        <taxon>Chironomoidea</taxon>
        <taxon>Chironomidae</taxon>
        <taxon>Chironominae</taxon>
        <taxon>Chironomus</taxon>
    </lineage>
</organism>
<sequence>MEQHHNYEYGETFGFINAAFAEPENFSRNPEDQASKTNIPSIINDSVPPAPTELINQSSPYDLTTDCRDLSKDISNGSEENQSESIIQPQTTEDIADKEDTNADFQEKIESSENANEGMDKSIEENATSEKDVEESATRSSENIDNEAHKVVESKPFKRDISGKKRRRIVVLNDDDSDSDGNELKKELLNRSSDVEQDDKQNGKSSEQDADSENDSNSEDEKELSTNTSRNFLKAKYLLKTAVIIEDPDKNKKKKKKQRVLDSDDEEQMQTSVDDIGLLGNENDNENEDQEAIFTDDIVIINNDPIIVPEEILEEKSTITEQLDNEPEVESTKDVSDSTKDDVKEPVIENLDKNEEKVEVKNENVEQKSPTAENPEAPTEKTEEDDVNAELDKIKPMDDDDDFFKFNDTTDEDEQKDVSNDKYFGSADKQSSNTARRGRKRGPVTRRSATDTKSHIRKRGDQYERDFVDDSDSSSYSESVSSSSSSESSSSSKERVKKRLPSSRPGPQNVKVAQNIIRNSVTITRVPTKKDIEQKGRFYDKSRNIPNDIYFGDVNVPLHVLHSRWNSDGQSDRVRKVQHFPPNRSLQRPINTPPLIKMPIPTQNTIPQAPRPSMQSFRPQLDDDSKLSTMKEFMKICGLKINYGKLFHNSKSTAHKCALLRRILVQKGMDGEPTMAKCKKLKLELQAKREIAELDKSVILPVEGRTRRSRRGAASKDSEDSKSNNEGESTSNVQPEVLETLSKIKSVIDSDSE</sequence>
<feature type="compositionally biased region" description="Basic and acidic residues" evidence="1">
    <location>
        <begin position="118"/>
        <end position="137"/>
    </location>
</feature>
<dbReference type="OrthoDB" id="552755at2759"/>
<dbReference type="InterPro" id="IPR037647">
    <property type="entry name" value="HIRIP3"/>
</dbReference>